<organism evidence="1 2">
    <name type="scientific">Saccharopolyspora rosea</name>
    <dbReference type="NCBI Taxonomy" id="524884"/>
    <lineage>
        <taxon>Bacteria</taxon>
        <taxon>Bacillati</taxon>
        <taxon>Actinomycetota</taxon>
        <taxon>Actinomycetes</taxon>
        <taxon>Pseudonocardiales</taxon>
        <taxon>Pseudonocardiaceae</taxon>
        <taxon>Saccharopolyspora</taxon>
    </lineage>
</organism>
<sequence>MSDKQTRVRRFAQFRSEAGKSNPYRLQLDDDQVVEIAPLTTGQLLELAECGDQPKKALRVLCGEQFDRVWEAVSAEPIEVFNALFSDIAQHFGMGSAPLDSGTS</sequence>
<keyword evidence="2" id="KW-1185">Reference proteome</keyword>
<evidence type="ECO:0000313" key="2">
    <source>
        <dbReference type="Proteomes" id="UP001597018"/>
    </source>
</evidence>
<evidence type="ECO:0008006" key="3">
    <source>
        <dbReference type="Google" id="ProtNLM"/>
    </source>
</evidence>
<dbReference type="EMBL" id="JBHTIW010000002">
    <property type="protein sequence ID" value="MFD0918900.1"/>
    <property type="molecule type" value="Genomic_DNA"/>
</dbReference>
<comment type="caution">
    <text evidence="1">The sequence shown here is derived from an EMBL/GenBank/DDBJ whole genome shotgun (WGS) entry which is preliminary data.</text>
</comment>
<accession>A0ABW3FNQ9</accession>
<gene>
    <name evidence="1" type="ORF">ACFQ16_04010</name>
</gene>
<name>A0ABW3FNQ9_9PSEU</name>
<dbReference type="RefSeq" id="WP_263250703.1">
    <property type="nucleotide sequence ID" value="NZ_BAABLT010000033.1"/>
</dbReference>
<protein>
    <recommendedName>
        <fullName evidence="3">Tail assembly chaperone</fullName>
    </recommendedName>
</protein>
<proteinExistence type="predicted"/>
<evidence type="ECO:0000313" key="1">
    <source>
        <dbReference type="EMBL" id="MFD0918900.1"/>
    </source>
</evidence>
<dbReference type="Proteomes" id="UP001597018">
    <property type="component" value="Unassembled WGS sequence"/>
</dbReference>
<reference evidence="2" key="1">
    <citation type="journal article" date="2019" name="Int. J. Syst. Evol. Microbiol.">
        <title>The Global Catalogue of Microorganisms (GCM) 10K type strain sequencing project: providing services to taxonomists for standard genome sequencing and annotation.</title>
        <authorList>
            <consortium name="The Broad Institute Genomics Platform"/>
            <consortium name="The Broad Institute Genome Sequencing Center for Infectious Disease"/>
            <person name="Wu L."/>
            <person name="Ma J."/>
        </authorList>
    </citation>
    <scope>NUCLEOTIDE SEQUENCE [LARGE SCALE GENOMIC DNA]</scope>
    <source>
        <strain evidence="2">CCUG 56401</strain>
    </source>
</reference>